<evidence type="ECO:0000256" key="1">
    <source>
        <dbReference type="SAM" id="Phobius"/>
    </source>
</evidence>
<dbReference type="Proteomes" id="UP001317742">
    <property type="component" value="Chromosome"/>
</dbReference>
<organism evidence="2 3">
    <name type="scientific">Pseudodesulfovibrio nedwellii</name>
    <dbReference type="NCBI Taxonomy" id="2973072"/>
    <lineage>
        <taxon>Bacteria</taxon>
        <taxon>Pseudomonadati</taxon>
        <taxon>Thermodesulfobacteriota</taxon>
        <taxon>Desulfovibrionia</taxon>
        <taxon>Desulfovibrionales</taxon>
        <taxon>Desulfovibrionaceae</taxon>
    </lineage>
</organism>
<feature type="transmembrane region" description="Helical" evidence="1">
    <location>
        <begin position="34"/>
        <end position="51"/>
    </location>
</feature>
<dbReference type="RefSeq" id="WP_281760483.1">
    <property type="nucleotide sequence ID" value="NZ_AP026709.1"/>
</dbReference>
<dbReference type="EMBL" id="AP026709">
    <property type="protein sequence ID" value="BDQ37973.1"/>
    <property type="molecule type" value="Genomic_DNA"/>
</dbReference>
<accession>A0ABN6S6L7</accession>
<protein>
    <submittedName>
        <fullName evidence="2">Uncharacterized protein</fullName>
    </submittedName>
</protein>
<gene>
    <name evidence="2" type="ORF">SYK_23330</name>
</gene>
<evidence type="ECO:0000313" key="3">
    <source>
        <dbReference type="Proteomes" id="UP001317742"/>
    </source>
</evidence>
<proteinExistence type="predicted"/>
<keyword evidence="1" id="KW-0812">Transmembrane</keyword>
<keyword evidence="1" id="KW-0472">Membrane</keyword>
<keyword evidence="1" id="KW-1133">Transmembrane helix</keyword>
<name>A0ABN6S6L7_9BACT</name>
<keyword evidence="3" id="KW-1185">Reference proteome</keyword>
<sequence>MLREEKTNGFVYLFTPEDCDTFYRMPRMLKITKAFLWVGVAFLMSVGVSQLV</sequence>
<reference evidence="2 3" key="1">
    <citation type="submission" date="2022-08" db="EMBL/GenBank/DDBJ databases">
        <title>Genome Sequence of the sulphate-reducing bacterium, Pseudodesulfovibrio sp. SYK.</title>
        <authorList>
            <person name="Kondo R."/>
            <person name="Kataoka T."/>
        </authorList>
    </citation>
    <scope>NUCLEOTIDE SEQUENCE [LARGE SCALE GENOMIC DNA]</scope>
    <source>
        <strain evidence="2 3">SYK</strain>
    </source>
</reference>
<evidence type="ECO:0000313" key="2">
    <source>
        <dbReference type="EMBL" id="BDQ37973.1"/>
    </source>
</evidence>